<evidence type="ECO:0000259" key="2">
    <source>
        <dbReference type="Pfam" id="PF09977"/>
    </source>
</evidence>
<dbReference type="Pfam" id="PF13400">
    <property type="entry name" value="Tad"/>
    <property type="match status" value="1"/>
</dbReference>
<dbReference type="EMBL" id="JBHTKR010000004">
    <property type="protein sequence ID" value="MFD1195331.1"/>
    <property type="molecule type" value="Genomic_DNA"/>
</dbReference>
<proteinExistence type="predicted"/>
<dbReference type="Pfam" id="PF25269">
    <property type="entry name" value="DUF7867"/>
    <property type="match status" value="1"/>
</dbReference>
<protein>
    <submittedName>
        <fullName evidence="5">TadE/TadG family type IV pilus assembly protein</fullName>
    </submittedName>
</protein>
<keyword evidence="1" id="KW-0472">Membrane</keyword>
<keyword evidence="6" id="KW-1185">Reference proteome</keyword>
<comment type="caution">
    <text evidence="5">The sequence shown here is derived from an EMBL/GenBank/DDBJ whole genome shotgun (WGS) entry which is preliminary data.</text>
</comment>
<sequence length="434" mass="46688">MLIRIQTFLKEEKGTGTLMALFFFLISAVIGGLAIDFNKAMARRTHLQVTVDAVAHAALYTRDRKSREEAIAKALEIAAVNLPAARNGNALIAEDIEFGVWDAENSVFTPDPSSKSAVRVSAYRILQRENAIRNLLLGIVGFDTFDLRRTAVYITYKPTCFREGFVADGMVDVQSNNSFQNGFCIHSNDHVKVSSNNFFGDNTIVSMPNTDHLQLPRSGFETNIGLEEALRDNGYQIMVLNRLQEIVTNLSSNSTETRPDYITYGGVPEVLDGKQVTGSEFQPGKSYYVACSGNSTMFINNGGVIRDTTIVTNCPIKFGQGTTLENVVMATTNTGDKSVSAPSTLQLGKNDKCAKGGGAQILTMGGLDAAADLRMYGGQIIAKGNVAFAANANGIEGASIIAGGTISGTSNMTMGFCGDGMEDSFTAEYFRLAL</sequence>
<feature type="domain" description="Putative Flp pilus-assembly TadG-like N-terminal" evidence="3">
    <location>
        <begin position="14"/>
        <end position="58"/>
    </location>
</feature>
<accession>A0ABW3TFT3</accession>
<name>A0ABW3TFT3_9RHOB</name>
<dbReference type="RefSeq" id="WP_380791901.1">
    <property type="nucleotide sequence ID" value="NZ_JBHTKR010000004.1"/>
</dbReference>
<evidence type="ECO:0000259" key="3">
    <source>
        <dbReference type="Pfam" id="PF13400"/>
    </source>
</evidence>
<dbReference type="InterPro" id="IPR028087">
    <property type="entry name" value="Tad_N"/>
</dbReference>
<dbReference type="Pfam" id="PF09977">
    <property type="entry name" value="Tad_C"/>
    <property type="match status" value="1"/>
</dbReference>
<evidence type="ECO:0000313" key="5">
    <source>
        <dbReference type="EMBL" id="MFD1195331.1"/>
    </source>
</evidence>
<keyword evidence="1" id="KW-1133">Transmembrane helix</keyword>
<organism evidence="5 6">
    <name type="scientific">Seohaeicola saemankumensis</name>
    <dbReference type="NCBI Taxonomy" id="481181"/>
    <lineage>
        <taxon>Bacteria</taxon>
        <taxon>Pseudomonadati</taxon>
        <taxon>Pseudomonadota</taxon>
        <taxon>Alphaproteobacteria</taxon>
        <taxon>Rhodobacterales</taxon>
        <taxon>Roseobacteraceae</taxon>
        <taxon>Seohaeicola</taxon>
    </lineage>
</organism>
<evidence type="ECO:0000256" key="1">
    <source>
        <dbReference type="SAM" id="Phobius"/>
    </source>
</evidence>
<feature type="transmembrane region" description="Helical" evidence="1">
    <location>
        <begin position="18"/>
        <end position="37"/>
    </location>
</feature>
<keyword evidence="1" id="KW-0812">Transmembrane</keyword>
<dbReference type="InterPro" id="IPR057189">
    <property type="entry name" value="DUF7867"/>
</dbReference>
<feature type="domain" description="DUF2134" evidence="2">
    <location>
        <begin position="62"/>
        <end position="152"/>
    </location>
</feature>
<gene>
    <name evidence="5" type="ORF">ACFQ3C_11680</name>
</gene>
<evidence type="ECO:0000259" key="4">
    <source>
        <dbReference type="Pfam" id="PF25269"/>
    </source>
</evidence>
<feature type="domain" description="DUF7867" evidence="4">
    <location>
        <begin position="164"/>
        <end position="418"/>
    </location>
</feature>
<dbReference type="Proteomes" id="UP001597151">
    <property type="component" value="Unassembled WGS sequence"/>
</dbReference>
<dbReference type="InterPro" id="IPR018705">
    <property type="entry name" value="DUF2134_membrane"/>
</dbReference>
<reference evidence="6" key="1">
    <citation type="journal article" date="2019" name="Int. J. Syst. Evol. Microbiol.">
        <title>The Global Catalogue of Microorganisms (GCM) 10K type strain sequencing project: providing services to taxonomists for standard genome sequencing and annotation.</title>
        <authorList>
            <consortium name="The Broad Institute Genomics Platform"/>
            <consortium name="The Broad Institute Genome Sequencing Center for Infectious Disease"/>
            <person name="Wu L."/>
            <person name="Ma J."/>
        </authorList>
    </citation>
    <scope>NUCLEOTIDE SEQUENCE [LARGE SCALE GENOMIC DNA]</scope>
    <source>
        <strain evidence="6">CCUG 55328</strain>
    </source>
</reference>
<evidence type="ECO:0000313" key="6">
    <source>
        <dbReference type="Proteomes" id="UP001597151"/>
    </source>
</evidence>